<evidence type="ECO:0000313" key="1">
    <source>
        <dbReference type="EMBL" id="AKV02608.1"/>
    </source>
</evidence>
<organism evidence="1 2">
    <name type="scientific">Labilithrix luteola</name>
    <dbReference type="NCBI Taxonomy" id="1391654"/>
    <lineage>
        <taxon>Bacteria</taxon>
        <taxon>Pseudomonadati</taxon>
        <taxon>Myxococcota</taxon>
        <taxon>Polyangia</taxon>
        <taxon>Polyangiales</taxon>
        <taxon>Labilitrichaceae</taxon>
        <taxon>Labilithrix</taxon>
    </lineage>
</organism>
<proteinExistence type="predicted"/>
<sequence>MRRTLFAGPRAISQLLVRDNPPRWLFLRIGSQTRHVFARLVTREGQP</sequence>
<dbReference type="STRING" id="1391654.AKJ09_09271"/>
<gene>
    <name evidence="1" type="ORF">AKJ09_09271</name>
</gene>
<dbReference type="EMBL" id="CP012333">
    <property type="protein sequence ID" value="AKV02608.1"/>
    <property type="molecule type" value="Genomic_DNA"/>
</dbReference>
<protein>
    <submittedName>
        <fullName evidence="1">Uncharacterized protein</fullName>
    </submittedName>
</protein>
<keyword evidence="2" id="KW-1185">Reference proteome</keyword>
<reference evidence="1 2" key="1">
    <citation type="submission" date="2015-08" db="EMBL/GenBank/DDBJ databases">
        <authorList>
            <person name="Babu N.S."/>
            <person name="Beckwith C.J."/>
            <person name="Beseler K.G."/>
            <person name="Brison A."/>
            <person name="Carone J.V."/>
            <person name="Caskin T.P."/>
            <person name="Diamond M."/>
            <person name="Durham M.E."/>
            <person name="Foxe J.M."/>
            <person name="Go M."/>
            <person name="Henderson B.A."/>
            <person name="Jones I.B."/>
            <person name="McGettigan J.A."/>
            <person name="Micheletti S.J."/>
            <person name="Nasrallah M.E."/>
            <person name="Ortiz D."/>
            <person name="Piller C.R."/>
            <person name="Privatt S.R."/>
            <person name="Schneider S.L."/>
            <person name="Sharp S."/>
            <person name="Smith T.C."/>
            <person name="Stanton J.D."/>
            <person name="Ullery H.E."/>
            <person name="Wilson R.J."/>
            <person name="Serrano M.G."/>
            <person name="Buck G."/>
            <person name="Lee V."/>
            <person name="Wang Y."/>
            <person name="Carvalho R."/>
            <person name="Voegtly L."/>
            <person name="Shi R."/>
            <person name="Duckworth R."/>
            <person name="Johnson A."/>
            <person name="Loviza R."/>
            <person name="Walstead R."/>
            <person name="Shah Z."/>
            <person name="Kiflezghi M."/>
            <person name="Wade K."/>
            <person name="Ball S.L."/>
            <person name="Bradley K.W."/>
            <person name="Asai D.J."/>
            <person name="Bowman C.A."/>
            <person name="Russell D.A."/>
            <person name="Pope W.H."/>
            <person name="Jacobs-Sera D."/>
            <person name="Hendrix R.W."/>
            <person name="Hatfull G.F."/>
        </authorList>
    </citation>
    <scope>NUCLEOTIDE SEQUENCE [LARGE SCALE GENOMIC DNA]</scope>
    <source>
        <strain evidence="1 2">DSM 27648</strain>
    </source>
</reference>
<dbReference type="AlphaFoldDB" id="A0A0K1QA46"/>
<dbReference type="Proteomes" id="UP000064967">
    <property type="component" value="Chromosome"/>
</dbReference>
<dbReference type="KEGG" id="llu:AKJ09_09271"/>
<name>A0A0K1QA46_9BACT</name>
<accession>A0A0K1QA46</accession>
<evidence type="ECO:0000313" key="2">
    <source>
        <dbReference type="Proteomes" id="UP000064967"/>
    </source>
</evidence>